<dbReference type="InterPro" id="IPR028037">
    <property type="entry name" value="Antitoxin_Rv0909/MT0933"/>
</dbReference>
<name>A0ABU2BJQ0_9MICC</name>
<evidence type="ECO:0000313" key="2">
    <source>
        <dbReference type="EMBL" id="MDR7358830.1"/>
    </source>
</evidence>
<gene>
    <name evidence="2" type="ORF">J2S64_002521</name>
</gene>
<evidence type="ECO:0000313" key="3">
    <source>
        <dbReference type="Proteomes" id="UP001183817"/>
    </source>
</evidence>
<proteinExistence type="predicted"/>
<organism evidence="2 3">
    <name type="scientific">Paeniglutamicibacter sulfureus</name>
    <dbReference type="NCBI Taxonomy" id="43666"/>
    <lineage>
        <taxon>Bacteria</taxon>
        <taxon>Bacillati</taxon>
        <taxon>Actinomycetota</taxon>
        <taxon>Actinomycetes</taxon>
        <taxon>Micrococcales</taxon>
        <taxon>Micrococcaceae</taxon>
        <taxon>Paeniglutamicibacter</taxon>
    </lineage>
</organism>
<comment type="caution">
    <text evidence="2">The sequence shown here is derived from an EMBL/GenBank/DDBJ whole genome shotgun (WGS) entry which is preliminary data.</text>
</comment>
<feature type="compositionally biased region" description="Basic and acidic residues" evidence="1">
    <location>
        <begin position="31"/>
        <end position="51"/>
    </location>
</feature>
<evidence type="ECO:0000256" key="1">
    <source>
        <dbReference type="SAM" id="MobiDB-lite"/>
    </source>
</evidence>
<dbReference type="Proteomes" id="UP001183817">
    <property type="component" value="Unassembled WGS sequence"/>
</dbReference>
<feature type="region of interest" description="Disordered" evidence="1">
    <location>
        <begin position="26"/>
        <end position="51"/>
    </location>
</feature>
<keyword evidence="3" id="KW-1185">Reference proteome</keyword>
<dbReference type="RefSeq" id="WP_310290890.1">
    <property type="nucleotide sequence ID" value="NZ_BAAAWO010000001.1"/>
</dbReference>
<dbReference type="EMBL" id="JAVDYI010000001">
    <property type="protein sequence ID" value="MDR7358830.1"/>
    <property type="molecule type" value="Genomic_DNA"/>
</dbReference>
<protein>
    <recommendedName>
        <fullName evidence="4">Antitoxin</fullName>
    </recommendedName>
</protein>
<evidence type="ECO:0008006" key="4">
    <source>
        <dbReference type="Google" id="ProtNLM"/>
    </source>
</evidence>
<dbReference type="Pfam" id="PF14013">
    <property type="entry name" value="MT0933_antitox"/>
    <property type="match status" value="1"/>
</dbReference>
<accession>A0ABU2BJQ0</accession>
<reference evidence="2 3" key="1">
    <citation type="submission" date="2023-07" db="EMBL/GenBank/DDBJ databases">
        <title>Sequencing the genomes of 1000 actinobacteria strains.</title>
        <authorList>
            <person name="Klenk H.-P."/>
        </authorList>
    </citation>
    <scope>NUCLEOTIDE SEQUENCE [LARGE SCALE GENOMIC DNA]</scope>
    <source>
        <strain evidence="2 3">DSM 20167</strain>
    </source>
</reference>
<sequence>MEAAKNPKVRQAGGQVVDKAAVLAGKATKGKHLDKIERAREEARKRLDKRP</sequence>